<name>A0ACB9G0R0_9ASTR</name>
<protein>
    <submittedName>
        <fullName evidence="1">Uncharacterized protein</fullName>
    </submittedName>
</protein>
<reference evidence="1 2" key="2">
    <citation type="journal article" date="2022" name="Mol. Ecol. Resour.">
        <title>The genomes of chicory, endive, great burdock and yacon provide insights into Asteraceae paleo-polyploidization history and plant inulin production.</title>
        <authorList>
            <person name="Fan W."/>
            <person name="Wang S."/>
            <person name="Wang H."/>
            <person name="Wang A."/>
            <person name="Jiang F."/>
            <person name="Liu H."/>
            <person name="Zhao H."/>
            <person name="Xu D."/>
            <person name="Zhang Y."/>
        </authorList>
    </citation>
    <scope>NUCLEOTIDE SEQUENCE [LARGE SCALE GENOMIC DNA]</scope>
    <source>
        <strain evidence="2">cv. Yunnan</strain>
        <tissue evidence="1">Leaves</tissue>
    </source>
</reference>
<organism evidence="1 2">
    <name type="scientific">Smallanthus sonchifolius</name>
    <dbReference type="NCBI Taxonomy" id="185202"/>
    <lineage>
        <taxon>Eukaryota</taxon>
        <taxon>Viridiplantae</taxon>
        <taxon>Streptophyta</taxon>
        <taxon>Embryophyta</taxon>
        <taxon>Tracheophyta</taxon>
        <taxon>Spermatophyta</taxon>
        <taxon>Magnoliopsida</taxon>
        <taxon>eudicotyledons</taxon>
        <taxon>Gunneridae</taxon>
        <taxon>Pentapetalae</taxon>
        <taxon>asterids</taxon>
        <taxon>campanulids</taxon>
        <taxon>Asterales</taxon>
        <taxon>Asteraceae</taxon>
        <taxon>Asteroideae</taxon>
        <taxon>Heliantheae alliance</taxon>
        <taxon>Millerieae</taxon>
        <taxon>Smallanthus</taxon>
    </lineage>
</organism>
<comment type="caution">
    <text evidence="1">The sequence shown here is derived from an EMBL/GenBank/DDBJ whole genome shotgun (WGS) entry which is preliminary data.</text>
</comment>
<proteinExistence type="predicted"/>
<sequence length="91" mass="10743">MKRREGTEKAKDNHRHAVSDHHHPETQSSKKHRSLGLEVVERQWDLKEMVHKHQTTTSDKTGHRTESKTFRTDYRGCPKSNDQFTANYMIT</sequence>
<dbReference type="EMBL" id="CM042032">
    <property type="protein sequence ID" value="KAI3776656.1"/>
    <property type="molecule type" value="Genomic_DNA"/>
</dbReference>
<gene>
    <name evidence="1" type="ORF">L1987_46443</name>
</gene>
<evidence type="ECO:0000313" key="2">
    <source>
        <dbReference type="Proteomes" id="UP001056120"/>
    </source>
</evidence>
<evidence type="ECO:0000313" key="1">
    <source>
        <dbReference type="EMBL" id="KAI3776656.1"/>
    </source>
</evidence>
<reference evidence="2" key="1">
    <citation type="journal article" date="2022" name="Mol. Ecol. Resour.">
        <title>The genomes of chicory, endive, great burdock and yacon provide insights into Asteraceae palaeo-polyploidization history and plant inulin production.</title>
        <authorList>
            <person name="Fan W."/>
            <person name="Wang S."/>
            <person name="Wang H."/>
            <person name="Wang A."/>
            <person name="Jiang F."/>
            <person name="Liu H."/>
            <person name="Zhao H."/>
            <person name="Xu D."/>
            <person name="Zhang Y."/>
        </authorList>
    </citation>
    <scope>NUCLEOTIDE SEQUENCE [LARGE SCALE GENOMIC DNA]</scope>
    <source>
        <strain evidence="2">cv. Yunnan</strain>
    </source>
</reference>
<accession>A0ACB9G0R0</accession>
<keyword evidence="2" id="KW-1185">Reference proteome</keyword>
<dbReference type="Proteomes" id="UP001056120">
    <property type="component" value="Linkage Group LG15"/>
</dbReference>